<dbReference type="SUPFAM" id="SSF56801">
    <property type="entry name" value="Acetyl-CoA synthetase-like"/>
    <property type="match status" value="1"/>
</dbReference>
<evidence type="ECO:0000256" key="2">
    <source>
        <dbReference type="ARBA" id="ARBA00022598"/>
    </source>
</evidence>
<feature type="region of interest" description="Disordered" evidence="3">
    <location>
        <begin position="1"/>
        <end position="24"/>
    </location>
</feature>
<evidence type="ECO:0000259" key="4">
    <source>
        <dbReference type="Pfam" id="PF00501"/>
    </source>
</evidence>
<dbReference type="PANTHER" id="PTHR43201">
    <property type="entry name" value="ACYL-COA SYNTHETASE"/>
    <property type="match status" value="1"/>
</dbReference>
<sequence>MTTSETTSETPDTSTTTPGRPTERRGHVAELLSATVARQPDATALRIGEARMTYRELDQVTAATAGWLRHRGVGPGDRVAVLLPNVPAFVAVYEALMRLGAVMVPLNPLFTARELEYFLEDSGARMLWAMAGLPAVDEVARNVDVEVVTLDLEAVGRECAAEGIAPVTEITPRDPDDDAVLLYTSGTTGRPKGARLTHTNLRSNAMATATGLGRLGPDDVVFAALPMFHVFGLSVVLNGAVFAGSTLSLMPRFVPEAAYDQLQDHGITFLPGVPTMHGAFLSVARARREAGAEPADFSRLRMPLSGGASLPVETLRAAEKLYGVPVLEGYGLSENAGACFFNPVDAPTRPGTVGRPVDGFEFRIVAMDGTEVPEEDPETSGELRIRGEGIMAGYWGRPEDTAAAFDEDGWFRTGDIARRDEAGYVMIVDRLKDVIIRGGMNVYPREVEEVLYEHPDVVEAAVVGVPDERLGEEIAAFVSLAPGSTVTGEELQAFAAERLARYKQPREVTVLDGLPKNATGKILRRELRQG</sequence>
<dbReference type="GO" id="GO:0006631">
    <property type="term" value="P:fatty acid metabolic process"/>
    <property type="evidence" value="ECO:0007669"/>
    <property type="project" value="TreeGrafter"/>
</dbReference>
<accession>A0AAP3AH70</accession>
<protein>
    <submittedName>
        <fullName evidence="6">Long-chain fatty acid--CoA ligase</fullName>
    </submittedName>
</protein>
<keyword evidence="2 6" id="KW-0436">Ligase</keyword>
<dbReference type="Proteomes" id="UP001205867">
    <property type="component" value="Unassembled WGS sequence"/>
</dbReference>
<evidence type="ECO:0000256" key="1">
    <source>
        <dbReference type="ARBA" id="ARBA00006432"/>
    </source>
</evidence>
<dbReference type="InterPro" id="IPR025110">
    <property type="entry name" value="AMP-bd_C"/>
</dbReference>
<name>A0AAP3AH70_MICLU</name>
<dbReference type="AlphaFoldDB" id="A0AAP3AH70"/>
<evidence type="ECO:0000259" key="5">
    <source>
        <dbReference type="Pfam" id="PF13193"/>
    </source>
</evidence>
<feature type="domain" description="AMP-dependent synthetase/ligase" evidence="4">
    <location>
        <begin position="34"/>
        <end position="395"/>
    </location>
</feature>
<evidence type="ECO:0000313" key="6">
    <source>
        <dbReference type="EMBL" id="MCV7629089.1"/>
    </source>
</evidence>
<feature type="compositionally biased region" description="Low complexity" evidence="3">
    <location>
        <begin position="1"/>
        <end position="20"/>
    </location>
</feature>
<evidence type="ECO:0000256" key="3">
    <source>
        <dbReference type="SAM" id="MobiDB-lite"/>
    </source>
</evidence>
<comment type="caution">
    <text evidence="6">The sequence shown here is derived from an EMBL/GenBank/DDBJ whole genome shotgun (WGS) entry which is preliminary data.</text>
</comment>
<dbReference type="InterPro" id="IPR042099">
    <property type="entry name" value="ANL_N_sf"/>
</dbReference>
<evidence type="ECO:0000313" key="7">
    <source>
        <dbReference type="Proteomes" id="UP001205867"/>
    </source>
</evidence>
<reference evidence="6" key="1">
    <citation type="submission" date="2023-06" db="EMBL/GenBank/DDBJ databases">
        <title>lsaBGC provides a comprehensive framework for evolutionary analysis of biosynthetic gene clusters within focal taxa.</title>
        <authorList>
            <person name="Salamzade R."/>
            <person name="Sandstrom S."/>
            <person name="Kalan L.R."/>
        </authorList>
    </citation>
    <scope>NUCLEOTIDE SEQUENCE</scope>
    <source>
        <strain evidence="6">P3-SID899</strain>
    </source>
</reference>
<dbReference type="InterPro" id="IPR000873">
    <property type="entry name" value="AMP-dep_synth/lig_dom"/>
</dbReference>
<dbReference type="CDD" id="cd05936">
    <property type="entry name" value="FC-FACS_FadD_like"/>
    <property type="match status" value="1"/>
</dbReference>
<dbReference type="PANTHER" id="PTHR43201:SF5">
    <property type="entry name" value="MEDIUM-CHAIN ACYL-COA LIGASE ACSF2, MITOCHONDRIAL"/>
    <property type="match status" value="1"/>
</dbReference>
<organism evidence="6 7">
    <name type="scientific">Micrococcus luteus</name>
    <name type="common">Micrococcus lysodeikticus</name>
    <dbReference type="NCBI Taxonomy" id="1270"/>
    <lineage>
        <taxon>Bacteria</taxon>
        <taxon>Bacillati</taxon>
        <taxon>Actinomycetota</taxon>
        <taxon>Actinomycetes</taxon>
        <taxon>Micrococcales</taxon>
        <taxon>Micrococcaceae</taxon>
        <taxon>Micrococcus</taxon>
    </lineage>
</organism>
<feature type="domain" description="AMP-binding enzyme C-terminal" evidence="5">
    <location>
        <begin position="446"/>
        <end position="521"/>
    </location>
</feature>
<dbReference type="InterPro" id="IPR020845">
    <property type="entry name" value="AMP-binding_CS"/>
</dbReference>
<dbReference type="EMBL" id="JALXKZ020000013">
    <property type="protein sequence ID" value="MCV7629089.1"/>
    <property type="molecule type" value="Genomic_DNA"/>
</dbReference>
<comment type="similarity">
    <text evidence="1">Belongs to the ATP-dependent AMP-binding enzyme family.</text>
</comment>
<gene>
    <name evidence="6" type="ORF">M3A82_007020</name>
</gene>
<dbReference type="Pfam" id="PF00501">
    <property type="entry name" value="AMP-binding"/>
    <property type="match status" value="1"/>
</dbReference>
<dbReference type="Gene3D" id="3.30.300.30">
    <property type="match status" value="1"/>
</dbReference>
<dbReference type="Pfam" id="PF13193">
    <property type="entry name" value="AMP-binding_C"/>
    <property type="match status" value="1"/>
</dbReference>
<dbReference type="GO" id="GO:0031956">
    <property type="term" value="F:medium-chain fatty acid-CoA ligase activity"/>
    <property type="evidence" value="ECO:0007669"/>
    <property type="project" value="TreeGrafter"/>
</dbReference>
<dbReference type="PROSITE" id="PS00455">
    <property type="entry name" value="AMP_BINDING"/>
    <property type="match status" value="1"/>
</dbReference>
<dbReference type="InterPro" id="IPR045851">
    <property type="entry name" value="AMP-bd_C_sf"/>
</dbReference>
<proteinExistence type="inferred from homology"/>
<dbReference type="Gene3D" id="3.40.50.12780">
    <property type="entry name" value="N-terminal domain of ligase-like"/>
    <property type="match status" value="1"/>
</dbReference>
<dbReference type="FunFam" id="3.30.300.30:FF:000008">
    <property type="entry name" value="2,3-dihydroxybenzoate-AMP ligase"/>
    <property type="match status" value="1"/>
</dbReference>